<gene>
    <name evidence="1" type="ORF">JYU34_018010</name>
</gene>
<accession>A0ABQ7PZI1</accession>
<comment type="caution">
    <text evidence="1">The sequence shown here is derived from an EMBL/GenBank/DDBJ whole genome shotgun (WGS) entry which is preliminary data.</text>
</comment>
<dbReference type="SUPFAM" id="SSF48371">
    <property type="entry name" value="ARM repeat"/>
    <property type="match status" value="2"/>
</dbReference>
<name>A0ABQ7PZI1_PLUXY</name>
<dbReference type="InterPro" id="IPR016024">
    <property type="entry name" value="ARM-type_fold"/>
</dbReference>
<dbReference type="EMBL" id="JAHIBW010000024">
    <property type="protein sequence ID" value="KAG7298393.1"/>
    <property type="molecule type" value="Genomic_DNA"/>
</dbReference>
<evidence type="ECO:0000313" key="1">
    <source>
        <dbReference type="EMBL" id="KAG7298393.1"/>
    </source>
</evidence>
<proteinExistence type="predicted"/>
<evidence type="ECO:0000313" key="2">
    <source>
        <dbReference type="Proteomes" id="UP000823941"/>
    </source>
</evidence>
<dbReference type="Proteomes" id="UP000823941">
    <property type="component" value="Chromosome 24"/>
</dbReference>
<sequence length="1013" mass="113797">MEQWESLIESYPREATLQDLVKAVETAEAVAKEDLAPFESDWFIRTLLSAPVDLILSVRRHHHEDVWSSTVVRCFSLVEALGERVQDYQEDLFKISQLPHSAAGRRRALLAVRSLAPWLGPALASHWPALLHAAQYADDAVTVRAARALLVGTICEYHPELLQNEIGAKVWRIFLCTLEAAKTTDTLTNAVLTALDGLLRSCGRDLPTAELNQFYDTLAQEYVYICSCRDACLKLLTNHSNLFPERLAQDLRLRTHLWNEIPNVSLAAEAITSVYLAATNASNVESMAVQEVYPRTVSSSALVKNTACCVLATMLNTYRDRLPGVGEQFDRHVSSLCTSLEFSLSSKLDAIGDDDDKWEYDGELMNLVQQASWCIQTNVVGCDSLLRSIILLYRKIPAAQRKKYVVHTLLKAEPALRTCAITFLISQTIKLENETPCIHKYFSIWEQIFDTNSGKDSVVMDNSKAVFEDFILYVLFALEDFMENNFVEDFNQNTSQHLSTLLNFTSQILQLENVKDYVSEYLEIFLELVLDATEICLSDGQLLCLTSLVSAAEENCMFEDGSLSRVLVKRLMSFYENLQIDRCRDEGILCASCLTLMEAPDSLLKNVDSTLTALLIISKVDKIRSRKDISGKFAKILHRDVLLFMGKFGHKIDENNNIESDKLMIVKLKEKLSLNIPNPSDGKSYKLNLESILDLALLHEDSKALYSLLLIISANLSSRPDPTLQRALSAVLHKLTRCHARGDTASVPPAAGCCSVDSVRDLITYIALERSPGVRALLALMLETVLLRDPHSEALRAVVEHAILMMGSQSSITKRAGLDLTETALAASKDNSSVVEHLPKLLNSILRTNETDFDITYEEATQCFAKNSVLFTQETLECTSKDLLETLTSVMFDDMNLEKAVKLTVNTFKDIFSRTPETDKMFLELLKDTKMDALKYLLVLSEAKKSFEFSAEVCAKIVSEDNFKVFTVIKELLDGNVKGYTVEFCLKIVYKFMTEYADAMLELKYVVSYKKEQ</sequence>
<keyword evidence="2" id="KW-1185">Reference proteome</keyword>
<reference evidence="1 2" key="1">
    <citation type="submission" date="2021-06" db="EMBL/GenBank/DDBJ databases">
        <title>A haploid diamondback moth (Plutella xylostella L.) genome assembly resolves 31 chromosomes and identifies a diamide resistance mutation.</title>
        <authorList>
            <person name="Ward C.M."/>
            <person name="Perry K.D."/>
            <person name="Baker G."/>
            <person name="Powis K."/>
            <person name="Heckel D.G."/>
            <person name="Baxter S.W."/>
        </authorList>
    </citation>
    <scope>NUCLEOTIDE SEQUENCE [LARGE SCALE GENOMIC DNA]</scope>
    <source>
        <strain evidence="1 2">LV</strain>
        <tissue evidence="1">Single pupa</tissue>
    </source>
</reference>
<protein>
    <submittedName>
        <fullName evidence="1">Uncharacterized protein</fullName>
    </submittedName>
</protein>
<organism evidence="1 2">
    <name type="scientific">Plutella xylostella</name>
    <name type="common">Diamondback moth</name>
    <name type="synonym">Plutella maculipennis</name>
    <dbReference type="NCBI Taxonomy" id="51655"/>
    <lineage>
        <taxon>Eukaryota</taxon>
        <taxon>Metazoa</taxon>
        <taxon>Ecdysozoa</taxon>
        <taxon>Arthropoda</taxon>
        <taxon>Hexapoda</taxon>
        <taxon>Insecta</taxon>
        <taxon>Pterygota</taxon>
        <taxon>Neoptera</taxon>
        <taxon>Endopterygota</taxon>
        <taxon>Lepidoptera</taxon>
        <taxon>Glossata</taxon>
        <taxon>Ditrysia</taxon>
        <taxon>Yponomeutoidea</taxon>
        <taxon>Plutellidae</taxon>
        <taxon>Plutella</taxon>
    </lineage>
</organism>